<dbReference type="WBParaSite" id="Smp_204350.1">
    <property type="protein sequence ID" value="Smp_204350.1"/>
    <property type="gene ID" value="Smp_204350"/>
</dbReference>
<reference evidence="1" key="1">
    <citation type="journal article" date="2012" name="PLoS Negl. Trop. Dis.">
        <title>A systematically improved high quality genome and transcriptome of the human blood fluke Schistosoma mansoni.</title>
        <authorList>
            <person name="Protasio A.V."/>
            <person name="Tsai I.J."/>
            <person name="Babbage A."/>
            <person name="Nichol S."/>
            <person name="Hunt M."/>
            <person name="Aslett M.A."/>
            <person name="De Silva N."/>
            <person name="Velarde G.S."/>
            <person name="Anderson T.J."/>
            <person name="Clark R.C."/>
            <person name="Davidson C."/>
            <person name="Dillon G.P."/>
            <person name="Holroyd N.E."/>
            <person name="LoVerde P.T."/>
            <person name="Lloyd C."/>
            <person name="McQuillan J."/>
            <person name="Oliveira G."/>
            <person name="Otto T.D."/>
            <person name="Parker-Manuel S.J."/>
            <person name="Quail M.A."/>
            <person name="Wilson R.A."/>
            <person name="Zerlotini A."/>
            <person name="Dunne D.W."/>
            <person name="Berriman M."/>
        </authorList>
    </citation>
    <scope>NUCLEOTIDE SEQUENCE [LARGE SCALE GENOMIC DNA]</scope>
    <source>
        <strain evidence="1">Puerto Rican</strain>
    </source>
</reference>
<dbReference type="HOGENOM" id="CLU_2690901_0_0_1"/>
<protein>
    <submittedName>
        <fullName evidence="2">Ovule protein</fullName>
    </submittedName>
</protein>
<accession>G4VP55</accession>
<name>G4VP55_SCHMA</name>
<organism evidence="1 2">
    <name type="scientific">Schistosoma mansoni</name>
    <name type="common">Blood fluke</name>
    <dbReference type="NCBI Taxonomy" id="6183"/>
    <lineage>
        <taxon>Eukaryota</taxon>
        <taxon>Metazoa</taxon>
        <taxon>Spiralia</taxon>
        <taxon>Lophotrochozoa</taxon>
        <taxon>Platyhelminthes</taxon>
        <taxon>Trematoda</taxon>
        <taxon>Digenea</taxon>
        <taxon>Strigeidida</taxon>
        <taxon>Schistosomatoidea</taxon>
        <taxon>Schistosomatidae</taxon>
        <taxon>Schistosoma</taxon>
    </lineage>
</organism>
<dbReference type="InParanoid" id="G4VP55"/>
<evidence type="ECO:0000313" key="2">
    <source>
        <dbReference type="WBParaSite" id="Smp_204350.1"/>
    </source>
</evidence>
<reference evidence="2" key="2">
    <citation type="submission" date="2018-12" db="UniProtKB">
        <authorList>
            <consortium name="WormBaseParasite"/>
        </authorList>
    </citation>
    <scope>IDENTIFICATION</scope>
    <source>
        <strain evidence="2">Puerto Rican</strain>
    </source>
</reference>
<dbReference type="AlphaFoldDB" id="G4VP55"/>
<dbReference type="RefSeq" id="XP_018653827.1">
    <property type="nucleotide sequence ID" value="XM_018799967.1"/>
</dbReference>
<dbReference type="Proteomes" id="UP000008854">
    <property type="component" value="Unassembled WGS sequence"/>
</dbReference>
<proteinExistence type="predicted"/>
<dbReference type="CTD" id="29830716"/>
<sequence length="74" mass="8266">MNINCDSTLYGLPVSVFIKLLSSLSSGSEMLIVNCVTKFNAIQFASVYLCRSHSSLVVSYFRKSSSCHFFPYII</sequence>
<evidence type="ECO:0000313" key="1">
    <source>
        <dbReference type="Proteomes" id="UP000008854"/>
    </source>
</evidence>
<dbReference type="KEGG" id="smm:Smp_204350"/>
<keyword evidence="1" id="KW-1185">Reference proteome</keyword>
<dbReference type="GeneID" id="29830716"/>